<dbReference type="Pfam" id="PF25944">
    <property type="entry name" value="Beta-barrel_RND"/>
    <property type="match status" value="1"/>
</dbReference>
<dbReference type="InterPro" id="IPR058624">
    <property type="entry name" value="MdtA-like_HH"/>
</dbReference>
<gene>
    <name evidence="8" type="primary">acrA</name>
    <name evidence="8" type="ORF">PITCH_A1290009</name>
</gene>
<dbReference type="GO" id="GO:0005886">
    <property type="term" value="C:plasma membrane"/>
    <property type="evidence" value="ECO:0007669"/>
    <property type="project" value="UniProtKB-SubCell"/>
</dbReference>
<comment type="similarity">
    <text evidence="2">Belongs to the membrane fusion protein (MFP) (TC 8.A.1) family.</text>
</comment>
<dbReference type="InterPro" id="IPR058627">
    <property type="entry name" value="MdtA-like_C"/>
</dbReference>
<feature type="domain" description="Multidrug resistance protein MdtA-like beta-barrel" evidence="6">
    <location>
        <begin position="212"/>
        <end position="302"/>
    </location>
</feature>
<dbReference type="Gene3D" id="2.40.420.20">
    <property type="match status" value="1"/>
</dbReference>
<evidence type="ECO:0000313" key="8">
    <source>
        <dbReference type="EMBL" id="SPD72332.1"/>
    </source>
</evidence>
<dbReference type="PANTHER" id="PTHR30158:SF3">
    <property type="entry name" value="MULTIDRUG EFFLUX PUMP SUBUNIT ACRA-RELATED"/>
    <property type="match status" value="1"/>
</dbReference>
<accession>A0A445MSC8</accession>
<feature type="domain" description="Multidrug resistance protein MdtA-like barrel-sandwich hybrid" evidence="5">
    <location>
        <begin position="65"/>
        <end position="208"/>
    </location>
</feature>
<dbReference type="Pfam" id="PF25876">
    <property type="entry name" value="HH_MFP_RND"/>
    <property type="match status" value="1"/>
</dbReference>
<evidence type="ECO:0000259" key="6">
    <source>
        <dbReference type="Pfam" id="PF25944"/>
    </source>
</evidence>
<comment type="subcellular location">
    <subcellularLocation>
        <location evidence="1">Cell envelope</location>
    </subcellularLocation>
</comment>
<evidence type="ECO:0000256" key="3">
    <source>
        <dbReference type="SAM" id="MobiDB-lite"/>
    </source>
</evidence>
<dbReference type="NCBIfam" id="TIGR01730">
    <property type="entry name" value="RND_mfp"/>
    <property type="match status" value="1"/>
</dbReference>
<evidence type="ECO:0000259" key="7">
    <source>
        <dbReference type="Pfam" id="PF25967"/>
    </source>
</evidence>
<dbReference type="FunFam" id="2.40.420.20:FF:000001">
    <property type="entry name" value="Efflux RND transporter periplasmic adaptor subunit"/>
    <property type="match status" value="1"/>
</dbReference>
<organism evidence="8">
    <name type="scientific">uncultured Desulfobacterium sp</name>
    <dbReference type="NCBI Taxonomy" id="201089"/>
    <lineage>
        <taxon>Bacteria</taxon>
        <taxon>Pseudomonadati</taxon>
        <taxon>Thermodesulfobacteriota</taxon>
        <taxon>Desulfobacteria</taxon>
        <taxon>Desulfobacterales</taxon>
        <taxon>Desulfobacteriaceae</taxon>
        <taxon>Desulfobacterium</taxon>
        <taxon>environmental samples</taxon>
    </lineage>
</organism>
<dbReference type="SUPFAM" id="SSF111369">
    <property type="entry name" value="HlyD-like secretion proteins"/>
    <property type="match status" value="1"/>
</dbReference>
<dbReference type="Pfam" id="PF25967">
    <property type="entry name" value="RND-MFP_C"/>
    <property type="match status" value="1"/>
</dbReference>
<feature type="region of interest" description="Disordered" evidence="3">
    <location>
        <begin position="381"/>
        <end position="400"/>
    </location>
</feature>
<dbReference type="AlphaFoldDB" id="A0A445MSC8"/>
<evidence type="ECO:0000256" key="2">
    <source>
        <dbReference type="ARBA" id="ARBA00009477"/>
    </source>
</evidence>
<dbReference type="InterPro" id="IPR058626">
    <property type="entry name" value="MdtA-like_b-barrel"/>
</dbReference>
<name>A0A445MSC8_9BACT</name>
<dbReference type="InterPro" id="IPR058625">
    <property type="entry name" value="MdtA-like_BSH"/>
</dbReference>
<dbReference type="Gene3D" id="1.10.287.470">
    <property type="entry name" value="Helix hairpin bin"/>
    <property type="match status" value="1"/>
</dbReference>
<protein>
    <submittedName>
        <fullName evidence="8">Multidrug efflux system</fullName>
    </submittedName>
</protein>
<sequence>MKQRLTVKPKPGIVLTALLFGLLLCGCDRSHQPPPFPAPEVAVVKVALQQVELTTELPGRTSAFRIAEIRPQVSGIIQKRLFTEGADVKAGDTLYQIDPAPFQAALDNAKAALGRAEAGLPAIRLRTIRYNELLSDKAVSQQECDDAAAALRQAEADIEYWKAAVQTSEINLGYSRIIAPISGRIGISGVTDGALAAAYQPVALTTIQQLNPIYVDVTQSTTELQRLKRRLNDGRLNQNGENHNEAKIILEDGMPYASEGKLQFRDVTVDPSTGTVILRIIVPNPDGTLLPGMFVRAIVKEGINDKAILIPQQAVTRDPKGNPVALVVEAEGKIGQRMLTLDRAIGDKWLVSSGLQPGDQVIVEGMQRLRPGVSVKVVPFEAGSDKKGSPEMPPGSPQSK</sequence>
<evidence type="ECO:0000256" key="1">
    <source>
        <dbReference type="ARBA" id="ARBA00004196"/>
    </source>
</evidence>
<dbReference type="GO" id="GO:0046677">
    <property type="term" value="P:response to antibiotic"/>
    <property type="evidence" value="ECO:0007669"/>
    <property type="project" value="TreeGrafter"/>
</dbReference>
<feature type="compositionally biased region" description="Pro residues" evidence="3">
    <location>
        <begin position="391"/>
        <end position="400"/>
    </location>
</feature>
<dbReference type="Gene3D" id="2.40.30.170">
    <property type="match status" value="1"/>
</dbReference>
<dbReference type="Pfam" id="PF25917">
    <property type="entry name" value="BSH_RND"/>
    <property type="match status" value="1"/>
</dbReference>
<dbReference type="GO" id="GO:0022857">
    <property type="term" value="F:transmembrane transporter activity"/>
    <property type="evidence" value="ECO:0007669"/>
    <property type="project" value="InterPro"/>
</dbReference>
<dbReference type="PANTHER" id="PTHR30158">
    <property type="entry name" value="ACRA/E-RELATED COMPONENT OF DRUG EFFLUX TRANSPORTER"/>
    <property type="match status" value="1"/>
</dbReference>
<dbReference type="EMBL" id="OJIN01000034">
    <property type="protein sequence ID" value="SPD72332.1"/>
    <property type="molecule type" value="Genomic_DNA"/>
</dbReference>
<dbReference type="PROSITE" id="PS51257">
    <property type="entry name" value="PROKAR_LIPOPROTEIN"/>
    <property type="match status" value="1"/>
</dbReference>
<feature type="domain" description="Multidrug resistance protein MdtA-like alpha-helical hairpin" evidence="4">
    <location>
        <begin position="106"/>
        <end position="175"/>
    </location>
</feature>
<evidence type="ECO:0000259" key="5">
    <source>
        <dbReference type="Pfam" id="PF25917"/>
    </source>
</evidence>
<feature type="domain" description="Multidrug resistance protein MdtA-like C-terminal permuted SH3" evidence="7">
    <location>
        <begin position="307"/>
        <end position="368"/>
    </location>
</feature>
<dbReference type="Gene3D" id="2.40.50.100">
    <property type="match status" value="1"/>
</dbReference>
<evidence type="ECO:0000259" key="4">
    <source>
        <dbReference type="Pfam" id="PF25876"/>
    </source>
</evidence>
<proteinExistence type="inferred from homology"/>
<reference evidence="8" key="1">
    <citation type="submission" date="2018-01" db="EMBL/GenBank/DDBJ databases">
        <authorList>
            <person name="Regsiter A."/>
            <person name="William W."/>
        </authorList>
    </citation>
    <scope>NUCLEOTIDE SEQUENCE</scope>
    <source>
        <strain evidence="8">TRIP AH-1</strain>
    </source>
</reference>
<dbReference type="InterPro" id="IPR006143">
    <property type="entry name" value="RND_pump_MFP"/>
</dbReference>